<dbReference type="Gene3D" id="1.20.1250.20">
    <property type="entry name" value="MFS general substrate transporter like domains"/>
    <property type="match status" value="1"/>
</dbReference>
<keyword evidence="3 6" id="KW-0812">Transmembrane</keyword>
<protein>
    <submittedName>
        <fullName evidence="7">Uncharacterized protein</fullName>
    </submittedName>
</protein>
<dbReference type="InterPro" id="IPR000109">
    <property type="entry name" value="POT_fam"/>
</dbReference>
<reference evidence="7 8" key="1">
    <citation type="journal article" date="2023" name="Plants (Basel)">
        <title>Bridging the Gap: Combining Genomics and Transcriptomics Approaches to Understand Stylosanthes scabra, an Orphan Legume from the Brazilian Caatinga.</title>
        <authorList>
            <person name="Ferreira-Neto J.R.C."/>
            <person name="da Silva M.D."/>
            <person name="Binneck E."/>
            <person name="de Melo N.F."/>
            <person name="da Silva R.H."/>
            <person name="de Melo A.L.T.M."/>
            <person name="Pandolfi V."/>
            <person name="Bustamante F.O."/>
            <person name="Brasileiro-Vidal A.C."/>
            <person name="Benko-Iseppon A.M."/>
        </authorList>
    </citation>
    <scope>NUCLEOTIDE SEQUENCE [LARGE SCALE GENOMIC DNA]</scope>
    <source>
        <tissue evidence="7">Leaves</tissue>
    </source>
</reference>
<evidence type="ECO:0000256" key="3">
    <source>
        <dbReference type="ARBA" id="ARBA00022692"/>
    </source>
</evidence>
<evidence type="ECO:0000313" key="7">
    <source>
        <dbReference type="EMBL" id="MED6128459.1"/>
    </source>
</evidence>
<evidence type="ECO:0000313" key="8">
    <source>
        <dbReference type="Proteomes" id="UP001341840"/>
    </source>
</evidence>
<comment type="caution">
    <text evidence="7">The sequence shown here is derived from an EMBL/GenBank/DDBJ whole genome shotgun (WGS) entry which is preliminary data.</text>
</comment>
<evidence type="ECO:0000256" key="4">
    <source>
        <dbReference type="ARBA" id="ARBA00022989"/>
    </source>
</evidence>
<proteinExistence type="inferred from homology"/>
<evidence type="ECO:0000256" key="6">
    <source>
        <dbReference type="SAM" id="Phobius"/>
    </source>
</evidence>
<organism evidence="7 8">
    <name type="scientific">Stylosanthes scabra</name>
    <dbReference type="NCBI Taxonomy" id="79078"/>
    <lineage>
        <taxon>Eukaryota</taxon>
        <taxon>Viridiplantae</taxon>
        <taxon>Streptophyta</taxon>
        <taxon>Embryophyta</taxon>
        <taxon>Tracheophyta</taxon>
        <taxon>Spermatophyta</taxon>
        <taxon>Magnoliopsida</taxon>
        <taxon>eudicotyledons</taxon>
        <taxon>Gunneridae</taxon>
        <taxon>Pentapetalae</taxon>
        <taxon>rosids</taxon>
        <taxon>fabids</taxon>
        <taxon>Fabales</taxon>
        <taxon>Fabaceae</taxon>
        <taxon>Papilionoideae</taxon>
        <taxon>50 kb inversion clade</taxon>
        <taxon>dalbergioids sensu lato</taxon>
        <taxon>Dalbergieae</taxon>
        <taxon>Pterocarpus clade</taxon>
        <taxon>Stylosanthes</taxon>
    </lineage>
</organism>
<name>A0ABU6RWY7_9FABA</name>
<dbReference type="SUPFAM" id="SSF103473">
    <property type="entry name" value="MFS general substrate transporter"/>
    <property type="match status" value="1"/>
</dbReference>
<feature type="transmembrane region" description="Helical" evidence="6">
    <location>
        <begin position="125"/>
        <end position="150"/>
    </location>
</feature>
<evidence type="ECO:0000256" key="5">
    <source>
        <dbReference type="ARBA" id="ARBA00023136"/>
    </source>
</evidence>
<gene>
    <name evidence="7" type="ORF">PIB30_098150</name>
</gene>
<accession>A0ABU6RWY7</accession>
<feature type="transmembrane region" description="Helical" evidence="6">
    <location>
        <begin position="170"/>
        <end position="189"/>
    </location>
</feature>
<evidence type="ECO:0000256" key="2">
    <source>
        <dbReference type="ARBA" id="ARBA00005982"/>
    </source>
</evidence>
<dbReference type="EMBL" id="JASCZI010032688">
    <property type="protein sequence ID" value="MED6128459.1"/>
    <property type="molecule type" value="Genomic_DNA"/>
</dbReference>
<evidence type="ECO:0000256" key="1">
    <source>
        <dbReference type="ARBA" id="ARBA00004141"/>
    </source>
</evidence>
<keyword evidence="5 6" id="KW-0472">Membrane</keyword>
<dbReference type="InterPro" id="IPR036259">
    <property type="entry name" value="MFS_trans_sf"/>
</dbReference>
<keyword evidence="4 6" id="KW-1133">Transmembrane helix</keyword>
<dbReference type="Pfam" id="PF00854">
    <property type="entry name" value="PTR2"/>
    <property type="match status" value="1"/>
</dbReference>
<keyword evidence="8" id="KW-1185">Reference proteome</keyword>
<dbReference type="Proteomes" id="UP001341840">
    <property type="component" value="Unassembled WGS sequence"/>
</dbReference>
<dbReference type="PANTHER" id="PTHR11654">
    <property type="entry name" value="OLIGOPEPTIDE TRANSPORTER-RELATED"/>
    <property type="match status" value="1"/>
</dbReference>
<sequence length="203" mass="22989">MGNRHNICNCVWPNELLLCHTRRNHGCSHGKLRDPGRVSFHLDTISVIFWVPVYDRIIVPIAQKRPNAASENGNRPIHINILNDLRCNIGVPQYFIIGCAEMFTFIGQLEFFYEQAPDAMRSMCSALSLLTVALGQHLSSLLITIVIKVTTRNGGPGWLPNNPNYGRLDYFFWLLMVLSVVNLIAFIIISRMYTCKVSVGTLR</sequence>
<comment type="subcellular location">
    <subcellularLocation>
        <location evidence="1">Membrane</location>
        <topology evidence="1">Multi-pass membrane protein</topology>
    </subcellularLocation>
</comment>
<comment type="similarity">
    <text evidence="2">Belongs to the major facilitator superfamily. Proton-dependent oligopeptide transporter (POT/PTR) (TC 2.A.17) family.</text>
</comment>